<proteinExistence type="predicted"/>
<dbReference type="InterPro" id="IPR001119">
    <property type="entry name" value="SLH_dom"/>
</dbReference>
<evidence type="ECO:0000313" key="4">
    <source>
        <dbReference type="Proteomes" id="UP001314796"/>
    </source>
</evidence>
<protein>
    <recommendedName>
        <fullName evidence="2">SLH domain-containing protein</fullName>
    </recommendedName>
</protein>
<dbReference type="InterPro" id="IPR051465">
    <property type="entry name" value="Cell_Envelope_Struct_Comp"/>
</dbReference>
<gene>
    <name evidence="3" type="ORF">JOC73_001433</name>
</gene>
<sequence>MKKLIKRVILAFLTLTLYFQLSFANTFFPDMSNHWGQEYVSWVTEEMDLLEGFEDGSFRPNEIITRGEFLIALNNLLYSMKRYHDIDFTIVMDELPYQDLQDNTMLFNHVKEIQTYIEQSSYTNIKLEDIFVGDKFQLNKPINRYESALLVRAVMTPPVENIRHHYSDLSSDIPFYYEIMEVINNGIMRGYNDGTIRPSREVTRAEAATLLYRVHRDLMYLKENYLDFQPIKGEEIEKKLPLFQLTGDEDEDQLFINAITSLEYISFVGYIPRNESHLYDTEPTKTLWQLKNQNYGNLIGNNYYLILYDKGTGIERKDELVREGLLYLNEEIKYEDIYKIDGLYKFLRIAKQYVDDEEIIMLAEDYYQSASNEAYKVRAGLFIANEYLELNETKAVIDYYREMLSMEMELSIKKQLIKNYAYLISQEKGNPTAVDELLVMRKNTVEDGDNSGELEELRKLYTGIIKQLIMER</sequence>
<dbReference type="Proteomes" id="UP001314796">
    <property type="component" value="Unassembled WGS sequence"/>
</dbReference>
<organism evidence="3 4">
    <name type="scientific">Alkaliphilus hydrothermalis</name>
    <dbReference type="NCBI Taxonomy" id="1482730"/>
    <lineage>
        <taxon>Bacteria</taxon>
        <taxon>Bacillati</taxon>
        <taxon>Bacillota</taxon>
        <taxon>Clostridia</taxon>
        <taxon>Peptostreptococcales</taxon>
        <taxon>Natronincolaceae</taxon>
        <taxon>Alkaliphilus</taxon>
    </lineage>
</organism>
<name>A0ABS2NPT2_9FIRM</name>
<evidence type="ECO:0000313" key="3">
    <source>
        <dbReference type="EMBL" id="MBM7614914.1"/>
    </source>
</evidence>
<evidence type="ECO:0000259" key="2">
    <source>
        <dbReference type="PROSITE" id="PS51272"/>
    </source>
</evidence>
<keyword evidence="4" id="KW-1185">Reference proteome</keyword>
<accession>A0ABS2NPT2</accession>
<dbReference type="EMBL" id="JAFBEE010000007">
    <property type="protein sequence ID" value="MBM7614914.1"/>
    <property type="molecule type" value="Genomic_DNA"/>
</dbReference>
<dbReference type="PANTHER" id="PTHR43308">
    <property type="entry name" value="OUTER MEMBRANE PROTEIN ALPHA-RELATED"/>
    <property type="match status" value="1"/>
</dbReference>
<evidence type="ECO:0000256" key="1">
    <source>
        <dbReference type="ARBA" id="ARBA00022737"/>
    </source>
</evidence>
<dbReference type="Pfam" id="PF00395">
    <property type="entry name" value="SLH"/>
    <property type="match status" value="2"/>
</dbReference>
<keyword evidence="1" id="KW-0677">Repeat</keyword>
<feature type="domain" description="SLH" evidence="2">
    <location>
        <begin position="23"/>
        <end position="87"/>
    </location>
</feature>
<comment type="caution">
    <text evidence="3">The sequence shown here is derived from an EMBL/GenBank/DDBJ whole genome shotgun (WGS) entry which is preliminary data.</text>
</comment>
<feature type="domain" description="SLH" evidence="2">
    <location>
        <begin position="162"/>
        <end position="225"/>
    </location>
</feature>
<dbReference type="RefSeq" id="WP_204401579.1">
    <property type="nucleotide sequence ID" value="NZ_JAFBEE010000007.1"/>
</dbReference>
<reference evidence="3 4" key="1">
    <citation type="submission" date="2021-01" db="EMBL/GenBank/DDBJ databases">
        <title>Genomic Encyclopedia of Type Strains, Phase IV (KMG-IV): sequencing the most valuable type-strain genomes for metagenomic binning, comparative biology and taxonomic classification.</title>
        <authorList>
            <person name="Goeker M."/>
        </authorList>
    </citation>
    <scope>NUCLEOTIDE SEQUENCE [LARGE SCALE GENOMIC DNA]</scope>
    <source>
        <strain evidence="3 4">DSM 25890</strain>
    </source>
</reference>
<dbReference type="PANTHER" id="PTHR43308:SF5">
    <property type="entry name" value="S-LAYER PROTEIN _ PEPTIDOGLYCAN ENDO-BETA-N-ACETYLGLUCOSAMINIDASE"/>
    <property type="match status" value="1"/>
</dbReference>
<dbReference type="PROSITE" id="PS51272">
    <property type="entry name" value="SLH"/>
    <property type="match status" value="2"/>
</dbReference>